<evidence type="ECO:0000256" key="1">
    <source>
        <dbReference type="ARBA" id="ARBA00004442"/>
    </source>
</evidence>
<keyword evidence="2" id="KW-0998">Cell outer membrane</keyword>
<organism evidence="5 6">
    <name type="scientific">Deinococcus metalli</name>
    <dbReference type="NCBI Taxonomy" id="1141878"/>
    <lineage>
        <taxon>Bacteria</taxon>
        <taxon>Thermotogati</taxon>
        <taxon>Deinococcota</taxon>
        <taxon>Deinococci</taxon>
        <taxon>Deinococcales</taxon>
        <taxon>Deinococcaceae</taxon>
        <taxon>Deinococcus</taxon>
    </lineage>
</organism>
<evidence type="ECO:0000313" key="7">
    <source>
        <dbReference type="Proteomes" id="UP000619376"/>
    </source>
</evidence>
<dbReference type="GO" id="GO:0009279">
    <property type="term" value="C:cell outer membrane"/>
    <property type="evidence" value="ECO:0007669"/>
    <property type="project" value="UniProtKB-SubCell"/>
</dbReference>
<dbReference type="RefSeq" id="WP_184112425.1">
    <property type="nucleotide sequence ID" value="NZ_BNAJ01000006.1"/>
</dbReference>
<reference evidence="5 6" key="3">
    <citation type="submission" date="2020-08" db="EMBL/GenBank/DDBJ databases">
        <title>Genomic Encyclopedia of Type Strains, Phase IV (KMG-IV): sequencing the most valuable type-strain genomes for metagenomic binning, comparative biology and taxonomic classification.</title>
        <authorList>
            <person name="Goeker M."/>
        </authorList>
    </citation>
    <scope>NUCLEOTIDE SEQUENCE [LARGE SCALE GENOMIC DNA]</scope>
    <source>
        <strain evidence="5 6">DSM 27521</strain>
    </source>
</reference>
<accession>A0A7W8KG40</accession>
<dbReference type="AlphaFoldDB" id="A0A7W8KG40"/>
<evidence type="ECO:0000313" key="5">
    <source>
        <dbReference type="EMBL" id="MBB5377143.1"/>
    </source>
</evidence>
<keyword evidence="3" id="KW-1133">Transmembrane helix</keyword>
<protein>
    <submittedName>
        <fullName evidence="5">Prepilin-type N-terminal cleavage/methylation domain-containing protein</fullName>
    </submittedName>
</protein>
<sequence length="228" mass="23751">MKASGFTLIELLIVAVLATMILLVASQLLLNTNKISTSSVATSGGINHVQQGANVLADDVRRALYIVAPGATPYLSTVAVGVPTSGSPAVTKAGADVLAMYTAKSVGTRCTASGEDYEYVVYYLATRSSATSGSEWSTVPADQLNASQKVLMQFSACVNVLDPATAVTSKERLRVVSDYLGAGSFVYKASATLKYRQVTISLTPSQNIPGKTVTAGAIVTIATARNIY</sequence>
<name>A0A7W8KG40_9DEIO</name>
<dbReference type="Pfam" id="PF07963">
    <property type="entry name" value="N_methyl"/>
    <property type="match status" value="1"/>
</dbReference>
<comment type="caution">
    <text evidence="5">The sequence shown here is derived from an EMBL/GenBank/DDBJ whole genome shotgun (WGS) entry which is preliminary data.</text>
</comment>
<dbReference type="Proteomes" id="UP000619376">
    <property type="component" value="Unassembled WGS sequence"/>
</dbReference>
<dbReference type="Proteomes" id="UP000539473">
    <property type="component" value="Unassembled WGS sequence"/>
</dbReference>
<comment type="subcellular location">
    <subcellularLocation>
        <location evidence="1">Cell outer membrane</location>
    </subcellularLocation>
</comment>
<dbReference type="NCBIfam" id="TIGR02532">
    <property type="entry name" value="IV_pilin_GFxxxE"/>
    <property type="match status" value="1"/>
</dbReference>
<proteinExistence type="predicted"/>
<reference evidence="4" key="1">
    <citation type="journal article" date="2014" name="Int. J. Syst. Evol. Microbiol.">
        <title>Complete genome of a new Firmicutes species belonging to the dominant human colonic microbiota ('Ruminococcus bicirculans') reveals two chromosomes and a selective capacity to utilize plant glucans.</title>
        <authorList>
            <consortium name="NISC Comparative Sequencing Program"/>
            <person name="Wegmann U."/>
            <person name="Louis P."/>
            <person name="Goesmann A."/>
            <person name="Henrissat B."/>
            <person name="Duncan S.H."/>
            <person name="Flint H.J."/>
        </authorList>
    </citation>
    <scope>NUCLEOTIDE SEQUENCE</scope>
    <source>
        <strain evidence="4">CGMCC 1.18437</strain>
    </source>
</reference>
<dbReference type="EMBL" id="JACHFK010000006">
    <property type="protein sequence ID" value="MBB5377143.1"/>
    <property type="molecule type" value="Genomic_DNA"/>
</dbReference>
<reference evidence="4" key="4">
    <citation type="submission" date="2024-05" db="EMBL/GenBank/DDBJ databases">
        <authorList>
            <person name="Sun Q."/>
            <person name="Zhou Y."/>
        </authorList>
    </citation>
    <scope>NUCLEOTIDE SEQUENCE</scope>
    <source>
        <strain evidence="4">CGMCC 1.18437</strain>
    </source>
</reference>
<dbReference type="EMBL" id="BNAJ01000006">
    <property type="protein sequence ID" value="GHF48681.1"/>
    <property type="molecule type" value="Genomic_DNA"/>
</dbReference>
<keyword evidence="3" id="KW-0472">Membrane</keyword>
<evidence type="ECO:0000256" key="2">
    <source>
        <dbReference type="ARBA" id="ARBA00023237"/>
    </source>
</evidence>
<keyword evidence="7" id="KW-1185">Reference proteome</keyword>
<feature type="transmembrane region" description="Helical" evidence="3">
    <location>
        <begin position="6"/>
        <end position="30"/>
    </location>
</feature>
<evidence type="ECO:0000256" key="3">
    <source>
        <dbReference type="SAM" id="Phobius"/>
    </source>
</evidence>
<evidence type="ECO:0000313" key="4">
    <source>
        <dbReference type="EMBL" id="GHF48681.1"/>
    </source>
</evidence>
<dbReference type="InterPro" id="IPR012902">
    <property type="entry name" value="N_methyl_site"/>
</dbReference>
<gene>
    <name evidence="4" type="ORF">GCM10017781_26330</name>
    <name evidence="5" type="ORF">HNQ07_002616</name>
</gene>
<dbReference type="PROSITE" id="PS00409">
    <property type="entry name" value="PROKAR_NTER_METHYL"/>
    <property type="match status" value="1"/>
</dbReference>
<keyword evidence="3" id="KW-0812">Transmembrane</keyword>
<reference evidence="7" key="2">
    <citation type="journal article" date="2019" name="Int. J. Syst. Evol. Microbiol.">
        <title>The Global Catalogue of Microorganisms (GCM) 10K type strain sequencing project: providing services to taxonomists for standard genome sequencing and annotation.</title>
        <authorList>
            <consortium name="The Broad Institute Genomics Platform"/>
            <consortium name="The Broad Institute Genome Sequencing Center for Infectious Disease"/>
            <person name="Wu L."/>
            <person name="Ma J."/>
        </authorList>
    </citation>
    <scope>NUCLEOTIDE SEQUENCE [LARGE SCALE GENOMIC DNA]</scope>
    <source>
        <strain evidence="7">CGMCC 1.18437</strain>
    </source>
</reference>
<evidence type="ECO:0000313" key="6">
    <source>
        <dbReference type="Proteomes" id="UP000539473"/>
    </source>
</evidence>